<dbReference type="SUPFAM" id="SSF56935">
    <property type="entry name" value="Porins"/>
    <property type="match status" value="1"/>
</dbReference>
<sequence length="368" mass="42158">MVFLLPFSGVLLAADTGIEGSIAQSVSYDDNFLFRETAEDTWIYTLTPQLTGYYRTPIYTSALNGAVEISRHSSFSRYDRNNPRLNWQQSWLRPRAAYNLGVGYQRADQRSEAVDDLGDFTTRSRVTTYSITPSYLYQWSERDTLTLAFSYVERNYSGDSSSSDNQNYTLNSGWSHQMDERLALRGNLSYTRYEADGRLTETQSDIWRITGGATYEWSERTTATLLVGASWQETRERIPLLSVEDKSTSTGSVITLQWNHQSLIDSYSASFSRDLFPSSDGTVREQDRLTFGWGRPLSDVSRVSLNSNWLKSTDDDRTREYFSLAPSYTHELSSDLSVTGRYDYKWQKRSDEGSVEGNVLRVNLVYQF</sequence>
<proteinExistence type="predicted"/>
<accession>A0A063XYJ4</accession>
<dbReference type="InterPro" id="IPR036709">
    <property type="entry name" value="Autotransporte_beta_dom_sf"/>
</dbReference>
<gene>
    <name evidence="1" type="ORF">ADINL_2357</name>
</gene>
<comment type="caution">
    <text evidence="1">The sequence shown here is derived from an EMBL/GenBank/DDBJ whole genome shotgun (WGS) entry which is preliminary data.</text>
</comment>
<dbReference type="AlphaFoldDB" id="A0A063XYJ4"/>
<organism evidence="1 2">
    <name type="scientific">Nitrincola lacisaponensis</name>
    <dbReference type="NCBI Taxonomy" id="267850"/>
    <lineage>
        <taxon>Bacteria</taxon>
        <taxon>Pseudomonadati</taxon>
        <taxon>Pseudomonadota</taxon>
        <taxon>Gammaproteobacteria</taxon>
        <taxon>Oceanospirillales</taxon>
        <taxon>Oceanospirillaceae</taxon>
        <taxon>Nitrincola</taxon>
    </lineage>
</organism>
<evidence type="ECO:0008006" key="3">
    <source>
        <dbReference type="Google" id="ProtNLM"/>
    </source>
</evidence>
<reference evidence="1 2" key="1">
    <citation type="journal article" date="2005" name="Int. J. Syst. Evol. Microbiol.">
        <title>Nitrincola lacisaponensis gen. nov., sp. nov., a novel alkaliphilic bacterium isolated from an alkaline, saline lake.</title>
        <authorList>
            <person name="Dimitriu P.A."/>
            <person name="Shukla S.K."/>
            <person name="Conradt J."/>
            <person name="Marquez M.C."/>
            <person name="Ventosa A."/>
            <person name="Maglia A."/>
            <person name="Peyton B.M."/>
            <person name="Pinkart H.C."/>
            <person name="Mormile M.R."/>
        </authorList>
    </citation>
    <scope>NUCLEOTIDE SEQUENCE [LARGE SCALE GENOMIC DNA]</scope>
    <source>
        <strain evidence="1 2">4CA</strain>
    </source>
</reference>
<keyword evidence="2" id="KW-1185">Reference proteome</keyword>
<dbReference type="EMBL" id="JMSZ01000032">
    <property type="protein sequence ID" value="KDE39228.1"/>
    <property type="molecule type" value="Genomic_DNA"/>
</dbReference>
<dbReference type="STRING" id="267850.ADINL_2357"/>
<evidence type="ECO:0000313" key="1">
    <source>
        <dbReference type="EMBL" id="KDE39228.1"/>
    </source>
</evidence>
<dbReference type="Gene3D" id="2.40.128.130">
    <property type="entry name" value="Autotransporter beta-domain"/>
    <property type="match status" value="1"/>
</dbReference>
<name>A0A063XYJ4_9GAMM</name>
<dbReference type="Proteomes" id="UP000027318">
    <property type="component" value="Unassembled WGS sequence"/>
</dbReference>
<evidence type="ECO:0000313" key="2">
    <source>
        <dbReference type="Proteomes" id="UP000027318"/>
    </source>
</evidence>
<protein>
    <recommendedName>
        <fullName evidence="3">Capsular polysaccharide synthesis enzyme CpsB</fullName>
    </recommendedName>
</protein>